<dbReference type="STRING" id="933944.AN215_07420"/>
<dbReference type="Pfam" id="PF06737">
    <property type="entry name" value="Transglycosylas"/>
    <property type="match status" value="1"/>
</dbReference>
<evidence type="ECO:0000313" key="8">
    <source>
        <dbReference type="Proteomes" id="UP000176087"/>
    </source>
</evidence>
<dbReference type="Pfam" id="PF07501">
    <property type="entry name" value="G5"/>
    <property type="match status" value="1"/>
</dbReference>
<protein>
    <submittedName>
        <fullName evidence="7">Transglycosylase</fullName>
    </submittedName>
</protein>
<dbReference type="EMBL" id="LJGT01000038">
    <property type="protein sequence ID" value="OEU90594.1"/>
    <property type="molecule type" value="Genomic_DNA"/>
</dbReference>
<feature type="region of interest" description="Disordered" evidence="4">
    <location>
        <begin position="59"/>
        <end position="84"/>
    </location>
</feature>
<keyword evidence="3" id="KW-0378">Hydrolase</keyword>
<sequence length="360" mass="39330">MRRLVPQALVVAFLAGGTSAFVAHDKEVELSVDGTPRTLHTFADDVGELLAEEDVQLGEHDTVGPSPHQPVADGDEISFSHGRPLDLTLDGRRRQVWTTERTVQEALRGMGVRTRGASLSLAPSADIPRSGLELEVRTERNVTFIADGEERTVRTNAGTVLEALGETGIELHGLDTTSAPMDSFPREGQTITVMRITGREKVKEERIAFKTVRQADPGLAQGTEIVERAGSTGIRRVTYRLRTVNGVREKPRRIAVEVLRHPRKQIIRVGTRPLPQSVPGADHLDWAALAHCESGGRPAAVDGSGHHGGLYQFDAPTWQAMGGRGRPQDAPAQEQTYRAKKLYVSEGASPWPYCGRKLTR</sequence>
<evidence type="ECO:0000256" key="5">
    <source>
        <dbReference type="SAM" id="SignalP"/>
    </source>
</evidence>
<dbReference type="InterPro" id="IPR051933">
    <property type="entry name" value="Resuscitation_pf_RpfB"/>
</dbReference>
<name>A0A1E7JQS6_9ACTN</name>
<dbReference type="InterPro" id="IPR010618">
    <property type="entry name" value="RPF"/>
</dbReference>
<gene>
    <name evidence="7" type="ORF">AN215_07420</name>
</gene>
<evidence type="ECO:0000256" key="2">
    <source>
        <dbReference type="ARBA" id="ARBA00022729"/>
    </source>
</evidence>
<reference evidence="7 8" key="1">
    <citation type="journal article" date="2016" name="Front. Microbiol.">
        <title>Comparative Genomics Analysis of Streptomyces Species Reveals Their Adaptation to the Marine Environment and Their Diversity at the Genomic Level.</title>
        <authorList>
            <person name="Tian X."/>
            <person name="Zhang Z."/>
            <person name="Yang T."/>
            <person name="Chen M."/>
            <person name="Li J."/>
            <person name="Chen F."/>
            <person name="Yang J."/>
            <person name="Li W."/>
            <person name="Zhang B."/>
            <person name="Zhang Z."/>
            <person name="Wu J."/>
            <person name="Zhang C."/>
            <person name="Long L."/>
            <person name="Xiao J."/>
        </authorList>
    </citation>
    <scope>NUCLEOTIDE SEQUENCE [LARGE SCALE GENOMIC DNA]</scope>
    <source>
        <strain evidence="7 8">SCSIO 10390</strain>
    </source>
</reference>
<accession>A0A1E7JQS6</accession>
<comment type="caution">
    <text evidence="7">The sequence shown here is derived from an EMBL/GenBank/DDBJ whole genome shotgun (WGS) entry which is preliminary data.</text>
</comment>
<dbReference type="Gene3D" id="1.10.530.10">
    <property type="match status" value="1"/>
</dbReference>
<dbReference type="Gene3D" id="2.20.230.10">
    <property type="entry name" value="Resuscitation-promoting factor rpfb"/>
    <property type="match status" value="1"/>
</dbReference>
<dbReference type="SUPFAM" id="SSF53955">
    <property type="entry name" value="Lysozyme-like"/>
    <property type="match status" value="1"/>
</dbReference>
<dbReference type="Proteomes" id="UP000176087">
    <property type="component" value="Unassembled WGS sequence"/>
</dbReference>
<dbReference type="PANTHER" id="PTHR39160:SF4">
    <property type="entry name" value="RESUSCITATION-PROMOTING FACTOR RPFB"/>
    <property type="match status" value="1"/>
</dbReference>
<feature type="domain" description="G5" evidence="6">
    <location>
        <begin position="193"/>
        <end position="273"/>
    </location>
</feature>
<proteinExistence type="inferred from homology"/>
<evidence type="ECO:0000256" key="1">
    <source>
        <dbReference type="ARBA" id="ARBA00010830"/>
    </source>
</evidence>
<dbReference type="InterPro" id="IPR023346">
    <property type="entry name" value="Lysozyme-like_dom_sf"/>
</dbReference>
<feature type="chain" id="PRO_5039157597" evidence="5">
    <location>
        <begin position="24"/>
        <end position="360"/>
    </location>
</feature>
<evidence type="ECO:0000259" key="6">
    <source>
        <dbReference type="PROSITE" id="PS51109"/>
    </source>
</evidence>
<feature type="signal peptide" evidence="5">
    <location>
        <begin position="1"/>
        <end position="23"/>
    </location>
</feature>
<dbReference type="AlphaFoldDB" id="A0A1E7JQS6"/>
<dbReference type="PANTHER" id="PTHR39160">
    <property type="entry name" value="CELL WALL-BINDING PROTEIN YOCH"/>
    <property type="match status" value="1"/>
</dbReference>
<dbReference type="InterPro" id="IPR007137">
    <property type="entry name" value="DUF348"/>
</dbReference>
<dbReference type="Pfam" id="PF03990">
    <property type="entry name" value="DUF348"/>
    <property type="match status" value="3"/>
</dbReference>
<evidence type="ECO:0000313" key="7">
    <source>
        <dbReference type="EMBL" id="OEU90594.1"/>
    </source>
</evidence>
<evidence type="ECO:0000256" key="4">
    <source>
        <dbReference type="SAM" id="MobiDB-lite"/>
    </source>
</evidence>
<keyword evidence="8" id="KW-1185">Reference proteome</keyword>
<dbReference type="GO" id="GO:0016787">
    <property type="term" value="F:hydrolase activity"/>
    <property type="evidence" value="ECO:0007669"/>
    <property type="project" value="UniProtKB-KW"/>
</dbReference>
<dbReference type="SMART" id="SM01208">
    <property type="entry name" value="G5"/>
    <property type="match status" value="1"/>
</dbReference>
<dbReference type="PATRIC" id="fig|933944.6.peg.3976"/>
<organism evidence="7 8">
    <name type="scientific">Streptomyces abyssalis</name>
    <dbReference type="NCBI Taxonomy" id="933944"/>
    <lineage>
        <taxon>Bacteria</taxon>
        <taxon>Bacillati</taxon>
        <taxon>Actinomycetota</taxon>
        <taxon>Actinomycetes</taxon>
        <taxon>Kitasatosporales</taxon>
        <taxon>Streptomycetaceae</taxon>
        <taxon>Streptomyces</taxon>
    </lineage>
</organism>
<dbReference type="InterPro" id="IPR011098">
    <property type="entry name" value="G5_dom"/>
</dbReference>
<comment type="similarity">
    <text evidence="1">Belongs to the transglycosylase family. Rpf subfamily.</text>
</comment>
<dbReference type="PROSITE" id="PS51109">
    <property type="entry name" value="G5"/>
    <property type="match status" value="1"/>
</dbReference>
<dbReference type="CDD" id="cd13925">
    <property type="entry name" value="RPF"/>
    <property type="match status" value="1"/>
</dbReference>
<evidence type="ECO:0000256" key="3">
    <source>
        <dbReference type="ARBA" id="ARBA00022801"/>
    </source>
</evidence>
<keyword evidence="2 5" id="KW-0732">Signal</keyword>